<protein>
    <recommendedName>
        <fullName evidence="2">SnoaL-like domain-containing protein</fullName>
    </recommendedName>
</protein>
<keyword evidence="4" id="KW-1185">Reference proteome</keyword>
<feature type="region of interest" description="Disordered" evidence="1">
    <location>
        <begin position="71"/>
        <end position="97"/>
    </location>
</feature>
<feature type="domain" description="SnoaL-like" evidence="2">
    <location>
        <begin position="11"/>
        <end position="146"/>
    </location>
</feature>
<accession>A0ABP5QTF5</accession>
<dbReference type="Gene3D" id="3.10.450.50">
    <property type="match status" value="1"/>
</dbReference>
<organism evidence="3 4">
    <name type="scientific">Herbiconiux moechotypicola</name>
    <dbReference type="NCBI Taxonomy" id="637393"/>
    <lineage>
        <taxon>Bacteria</taxon>
        <taxon>Bacillati</taxon>
        <taxon>Actinomycetota</taxon>
        <taxon>Actinomycetes</taxon>
        <taxon>Micrococcales</taxon>
        <taxon>Microbacteriaceae</taxon>
        <taxon>Herbiconiux</taxon>
    </lineage>
</organism>
<dbReference type="InterPro" id="IPR032710">
    <property type="entry name" value="NTF2-like_dom_sf"/>
</dbReference>
<sequence length="170" mass="18668">MSGETLSPSPEARQAIADVIAVGLWALDTRDLELYLGTYWADAVFSEVAPDGVHHEWRGIDDIRAVSAARTGGPTGRQHRLSNQLYTPLPPASTAPGPAAREGWTVWAYWMTTVRHPATGEAVFEMSGYLRDEVECRSGEWRLIGRHLDAWPPGLAHPLREAAARAEDVV</sequence>
<evidence type="ECO:0000256" key="1">
    <source>
        <dbReference type="SAM" id="MobiDB-lite"/>
    </source>
</evidence>
<dbReference type="SUPFAM" id="SSF54427">
    <property type="entry name" value="NTF2-like"/>
    <property type="match status" value="1"/>
</dbReference>
<evidence type="ECO:0000259" key="2">
    <source>
        <dbReference type="Pfam" id="PF13577"/>
    </source>
</evidence>
<gene>
    <name evidence="3" type="ORF">GCM10009851_31710</name>
</gene>
<dbReference type="RefSeq" id="WP_259480290.1">
    <property type="nucleotide sequence ID" value="NZ_BAAAQY010000010.1"/>
</dbReference>
<comment type="caution">
    <text evidence="3">The sequence shown here is derived from an EMBL/GenBank/DDBJ whole genome shotgun (WGS) entry which is preliminary data.</text>
</comment>
<name>A0ABP5QTF5_9MICO</name>
<dbReference type="Pfam" id="PF13577">
    <property type="entry name" value="SnoaL_4"/>
    <property type="match status" value="1"/>
</dbReference>
<dbReference type="EMBL" id="BAAAQY010000010">
    <property type="protein sequence ID" value="GAA2244114.1"/>
    <property type="molecule type" value="Genomic_DNA"/>
</dbReference>
<evidence type="ECO:0000313" key="3">
    <source>
        <dbReference type="EMBL" id="GAA2244114.1"/>
    </source>
</evidence>
<proteinExistence type="predicted"/>
<evidence type="ECO:0000313" key="4">
    <source>
        <dbReference type="Proteomes" id="UP001500929"/>
    </source>
</evidence>
<dbReference type="InterPro" id="IPR037401">
    <property type="entry name" value="SnoaL-like"/>
</dbReference>
<reference evidence="4" key="1">
    <citation type="journal article" date="2019" name="Int. J. Syst. Evol. Microbiol.">
        <title>The Global Catalogue of Microorganisms (GCM) 10K type strain sequencing project: providing services to taxonomists for standard genome sequencing and annotation.</title>
        <authorList>
            <consortium name="The Broad Institute Genomics Platform"/>
            <consortium name="The Broad Institute Genome Sequencing Center for Infectious Disease"/>
            <person name="Wu L."/>
            <person name="Ma J."/>
        </authorList>
    </citation>
    <scope>NUCLEOTIDE SEQUENCE [LARGE SCALE GENOMIC DNA]</scope>
    <source>
        <strain evidence="4">JCM 16117</strain>
    </source>
</reference>
<dbReference type="Proteomes" id="UP001500929">
    <property type="component" value="Unassembled WGS sequence"/>
</dbReference>